<dbReference type="InterPro" id="IPR029063">
    <property type="entry name" value="SAM-dependent_MTases_sf"/>
</dbReference>
<feature type="domain" description="VWFA" evidence="8">
    <location>
        <begin position="293"/>
        <end position="477"/>
    </location>
</feature>
<dbReference type="GO" id="GO:0008171">
    <property type="term" value="F:O-methyltransferase activity"/>
    <property type="evidence" value="ECO:0007669"/>
    <property type="project" value="InterPro"/>
</dbReference>
<evidence type="ECO:0000256" key="5">
    <source>
        <dbReference type="ARBA" id="ARBA00022939"/>
    </source>
</evidence>
<feature type="region of interest" description="Disordered" evidence="7">
    <location>
        <begin position="987"/>
        <end position="1010"/>
    </location>
</feature>
<protein>
    <recommendedName>
        <fullName evidence="1">catechol O-methyltransferase</fullName>
        <ecNumber evidence="1">2.1.1.6</ecNumber>
    </recommendedName>
</protein>
<evidence type="ECO:0000256" key="7">
    <source>
        <dbReference type="SAM" id="MobiDB-lite"/>
    </source>
</evidence>
<comment type="caution">
    <text evidence="9">The sequence shown here is derived from an EMBL/GenBank/DDBJ whole genome shotgun (WGS) entry which is preliminary data.</text>
</comment>
<gene>
    <name evidence="9" type="ORF">B7463_g8739</name>
</gene>
<evidence type="ECO:0000256" key="1">
    <source>
        <dbReference type="ARBA" id="ARBA00012880"/>
    </source>
</evidence>
<sequence>MEQAPDFTALFKKYPSLKKVVETGVESHDGREEELRSFILSHQDIELIKGNPANLLSAMDEFSAKHDFLISVGGHKAQILSGLVANEKPKTLVELGGYLGYSAILFADALRRYREPNQRLRIWSLEMNSGFASIAREMIELSGLSDIVTVIEGSASESLRKLQNDGNLAEIDLLFLDHEEQLYLTDLNVCTELGLLKKGAVIVADNVVRPGAPEYREFVRTNSSLKSEGIRGLIQPGDLERTTMVSRRSIPFLALLVTIISQASASILYPRATTTSAPQCSGISVKSNNGNRKVAIVIDSSPSMEESDPNNLRIAAGEALNGWLITDAEAKAENKNPDEVAVVDFGFDPHLDYPLGDPGGAGASFAQMQTIDGTFIAGGVDMGIQQLNGSSTGTTSGRSSIIVFTDGEDSDTETLVDSINSASSQGIRVSFGFLDASNSLQDVSVLTAISASGGVYATITTEDASNNFINFAILNGLTNQDNPSGNNSTLLAGLTIAPVIQQNKTVTITYNARKNEIIIFTIQSVDGEILTVEALSGSTVLNKTTIDYYSTSSLPVRAKSTGPIDIKVAAPEATEDNMFTIGAQSNMPIQNCTVAVGAAPSSHSGGLSTGGKVGLGIGIPALVGVIAAGLFALFKLFPNLLHGSLGSAAPAAANGAAPGATDPEIEKWGFTSTTSTIPTSLAGAGAGSAVPTSVGTVAGSAVPTSLGTAIAGSAIPTATTGGAVGSIVPGMGAGSAIPTGVGAAAGAAVGAVVLGGLAAAGAASAGSTAPSNPAYGKPVPPSGPHTAAGSPYPSSPTPGSTVPYQIYVPPIIAPPPGRNGTTNINDDGVSDISDDVPIVIPGQIPLGLDTNHHHHLPPGHPCANIAGCPLKSPVHATTCKGAQCVCTDERCPLNEIGHTCSGESCRCDGRCGLTGGNVARRLPPEVDSTLISEADGRGMSVTSEVDGTGMSVVSEVDGRGMSVVSEVDGSGRSELSDASLPAELGGTAISELTGSSPSAIKRKAVPRDEK</sequence>
<name>A0A3E2H2U0_SCYLI</name>
<feature type="region of interest" description="Disordered" evidence="7">
    <location>
        <begin position="765"/>
        <end position="827"/>
    </location>
</feature>
<dbReference type="Pfam" id="PF01596">
    <property type="entry name" value="Methyltransf_3"/>
    <property type="match status" value="1"/>
</dbReference>
<evidence type="ECO:0000256" key="4">
    <source>
        <dbReference type="ARBA" id="ARBA00022691"/>
    </source>
</evidence>
<organism evidence="9 10">
    <name type="scientific">Scytalidium lignicola</name>
    <name type="common">Hyphomycete</name>
    <dbReference type="NCBI Taxonomy" id="5539"/>
    <lineage>
        <taxon>Eukaryota</taxon>
        <taxon>Fungi</taxon>
        <taxon>Dikarya</taxon>
        <taxon>Ascomycota</taxon>
        <taxon>Pezizomycotina</taxon>
        <taxon>Leotiomycetes</taxon>
        <taxon>Leotiomycetes incertae sedis</taxon>
        <taxon>Scytalidium</taxon>
    </lineage>
</organism>
<dbReference type="EC" id="2.1.1.6" evidence="1"/>
<dbReference type="InterPro" id="IPR002035">
    <property type="entry name" value="VWF_A"/>
</dbReference>
<dbReference type="GO" id="GO:0032259">
    <property type="term" value="P:methylation"/>
    <property type="evidence" value="ECO:0007669"/>
    <property type="project" value="UniProtKB-KW"/>
</dbReference>
<dbReference type="SUPFAM" id="SSF53300">
    <property type="entry name" value="vWA-like"/>
    <property type="match status" value="1"/>
</dbReference>
<dbReference type="GO" id="GO:0006584">
    <property type="term" value="P:catecholamine metabolic process"/>
    <property type="evidence" value="ECO:0007669"/>
    <property type="project" value="UniProtKB-KW"/>
</dbReference>
<proteinExistence type="inferred from homology"/>
<dbReference type="STRING" id="5539.A0A3E2H2U0"/>
<dbReference type="PANTHER" id="PTHR43836">
    <property type="entry name" value="CATECHOL O-METHYLTRANSFERASE 1-RELATED"/>
    <property type="match status" value="1"/>
</dbReference>
<dbReference type="CDD" id="cd00198">
    <property type="entry name" value="vWFA"/>
    <property type="match status" value="1"/>
</dbReference>
<feature type="non-terminal residue" evidence="9">
    <location>
        <position position="1"/>
    </location>
</feature>
<dbReference type="Gene3D" id="3.40.50.410">
    <property type="entry name" value="von Willebrand factor, type A domain"/>
    <property type="match status" value="1"/>
</dbReference>
<dbReference type="EMBL" id="NCSJ02000198">
    <property type="protein sequence ID" value="RFU27607.1"/>
    <property type="molecule type" value="Genomic_DNA"/>
</dbReference>
<dbReference type="PROSITE" id="PS51682">
    <property type="entry name" value="SAM_OMT_I"/>
    <property type="match status" value="1"/>
</dbReference>
<keyword evidence="3" id="KW-0808">Transferase</keyword>
<keyword evidence="2" id="KW-0489">Methyltransferase</keyword>
<dbReference type="AlphaFoldDB" id="A0A3E2H2U0"/>
<evidence type="ECO:0000256" key="2">
    <source>
        <dbReference type="ARBA" id="ARBA00022603"/>
    </source>
</evidence>
<keyword evidence="4" id="KW-0949">S-adenosyl-L-methionine</keyword>
<dbReference type="SUPFAM" id="SSF53335">
    <property type="entry name" value="S-adenosyl-L-methionine-dependent methyltransferases"/>
    <property type="match status" value="1"/>
</dbReference>
<dbReference type="SMART" id="SM00327">
    <property type="entry name" value="VWA"/>
    <property type="match status" value="1"/>
</dbReference>
<feature type="compositionally biased region" description="Low complexity" evidence="7">
    <location>
        <begin position="789"/>
        <end position="804"/>
    </location>
</feature>
<evidence type="ECO:0000313" key="10">
    <source>
        <dbReference type="Proteomes" id="UP000258309"/>
    </source>
</evidence>
<keyword evidence="5" id="KW-0128">Catecholamine metabolism</keyword>
<evidence type="ECO:0000256" key="3">
    <source>
        <dbReference type="ARBA" id="ARBA00022679"/>
    </source>
</evidence>
<comment type="similarity">
    <text evidence="6">Belongs to the class I-like SAM-binding methyltransferase superfamily. Cation-dependent O-methyltransferase family.</text>
</comment>
<feature type="non-terminal residue" evidence="9">
    <location>
        <position position="1010"/>
    </location>
</feature>
<dbReference type="Pfam" id="PF00092">
    <property type="entry name" value="VWA"/>
    <property type="match status" value="1"/>
</dbReference>
<dbReference type="Proteomes" id="UP000258309">
    <property type="component" value="Unassembled WGS sequence"/>
</dbReference>
<dbReference type="InterPro" id="IPR002935">
    <property type="entry name" value="SAM_O-MeTrfase"/>
</dbReference>
<reference evidence="9 10" key="1">
    <citation type="submission" date="2018-05" db="EMBL/GenBank/DDBJ databases">
        <title>Draft genome sequence of Scytalidium lignicola DSM 105466, a ubiquitous saprotrophic fungus.</title>
        <authorList>
            <person name="Buettner E."/>
            <person name="Gebauer A.M."/>
            <person name="Hofrichter M."/>
            <person name="Liers C."/>
            <person name="Kellner H."/>
        </authorList>
    </citation>
    <scope>NUCLEOTIDE SEQUENCE [LARGE SCALE GENOMIC DNA]</scope>
    <source>
        <strain evidence="9 10">DSM 105466</strain>
    </source>
</reference>
<evidence type="ECO:0000259" key="8">
    <source>
        <dbReference type="PROSITE" id="PS50234"/>
    </source>
</evidence>
<keyword evidence="10" id="KW-1185">Reference proteome</keyword>
<dbReference type="OrthoDB" id="186626at2759"/>
<dbReference type="PANTHER" id="PTHR43836:SF2">
    <property type="entry name" value="CATECHOL O-METHYLTRANSFERASE 1-RELATED"/>
    <property type="match status" value="1"/>
</dbReference>
<dbReference type="InterPro" id="IPR036465">
    <property type="entry name" value="vWFA_dom_sf"/>
</dbReference>
<dbReference type="Gene3D" id="3.40.50.150">
    <property type="entry name" value="Vaccinia Virus protein VP39"/>
    <property type="match status" value="1"/>
</dbReference>
<accession>A0A3E2H2U0</accession>
<evidence type="ECO:0000313" key="9">
    <source>
        <dbReference type="EMBL" id="RFU27607.1"/>
    </source>
</evidence>
<evidence type="ECO:0000256" key="6">
    <source>
        <dbReference type="ARBA" id="ARBA00023453"/>
    </source>
</evidence>
<dbReference type="PROSITE" id="PS50234">
    <property type="entry name" value="VWFA"/>
    <property type="match status" value="1"/>
</dbReference>